<dbReference type="Proteomes" id="UP000325292">
    <property type="component" value="Chromosome"/>
</dbReference>
<keyword evidence="7" id="KW-1185">Reference proteome</keyword>
<dbReference type="NCBIfam" id="TIGR01326">
    <property type="entry name" value="OAH_OAS_sulfhy"/>
    <property type="match status" value="1"/>
</dbReference>
<dbReference type="PROSITE" id="PS00868">
    <property type="entry name" value="CYS_MET_METAB_PP"/>
    <property type="match status" value="1"/>
</dbReference>
<evidence type="ECO:0000256" key="3">
    <source>
        <dbReference type="ARBA" id="ARBA00022679"/>
    </source>
</evidence>
<dbReference type="InterPro" id="IPR000277">
    <property type="entry name" value="Cys/Met-Metab_PyrdxlP-dep_enz"/>
</dbReference>
<dbReference type="InterPro" id="IPR006235">
    <property type="entry name" value="OAc-hSer/O-AcSer_sulfhydrylase"/>
</dbReference>
<dbReference type="InterPro" id="IPR054542">
    <property type="entry name" value="Cys_met_metab_PP"/>
</dbReference>
<evidence type="ECO:0000256" key="1">
    <source>
        <dbReference type="ARBA" id="ARBA00001933"/>
    </source>
</evidence>
<dbReference type="CDD" id="cd00614">
    <property type="entry name" value="CGS_like"/>
    <property type="match status" value="1"/>
</dbReference>
<dbReference type="InterPro" id="IPR015421">
    <property type="entry name" value="PyrdxlP-dep_Trfase_major"/>
</dbReference>
<dbReference type="InterPro" id="IPR015422">
    <property type="entry name" value="PyrdxlP-dep_Trfase_small"/>
</dbReference>
<proteinExistence type="inferred from homology"/>
<name>A0ABM6RRK3_9FIRM</name>
<comment type="similarity">
    <text evidence="2 5">Belongs to the trans-sulfuration enzymes family.</text>
</comment>
<dbReference type="PANTHER" id="PTHR43797:SF2">
    <property type="entry name" value="HOMOCYSTEINE_CYSTEINE SYNTHASE"/>
    <property type="match status" value="1"/>
</dbReference>
<keyword evidence="4 5" id="KW-0663">Pyridoxal phosphate</keyword>
<dbReference type="Gene3D" id="3.40.640.10">
    <property type="entry name" value="Type I PLP-dependent aspartate aminotransferase-like (Major domain)"/>
    <property type="match status" value="1"/>
</dbReference>
<evidence type="ECO:0000256" key="2">
    <source>
        <dbReference type="ARBA" id="ARBA00009077"/>
    </source>
</evidence>
<dbReference type="EMBL" id="CP019454">
    <property type="protein sequence ID" value="AUW94069.1"/>
    <property type="molecule type" value="Genomic_DNA"/>
</dbReference>
<reference evidence="6 7" key="1">
    <citation type="journal article" date="2019" name="Sci. Rep.">
        <title>Sulfobacillus thermotolerans: new insights into resistance and metabolic capacities of acidophilic chemolithotrophs.</title>
        <authorList>
            <person name="Panyushkina A.E."/>
            <person name="Babenko V.V."/>
            <person name="Nikitina A.S."/>
            <person name="Selezneva O.V."/>
            <person name="Tsaplina I.A."/>
            <person name="Letarova M.A."/>
            <person name="Kostryukova E.S."/>
            <person name="Letarov A.V."/>
        </authorList>
    </citation>
    <scope>NUCLEOTIDE SEQUENCE [LARGE SCALE GENOMIC DNA]</scope>
    <source>
        <strain evidence="6 7">Kr1</strain>
    </source>
</reference>
<evidence type="ECO:0000256" key="5">
    <source>
        <dbReference type="RuleBase" id="RU362118"/>
    </source>
</evidence>
<dbReference type="SUPFAM" id="SSF53383">
    <property type="entry name" value="PLP-dependent transferases"/>
    <property type="match status" value="1"/>
</dbReference>
<dbReference type="PANTHER" id="PTHR43797">
    <property type="entry name" value="HOMOCYSTEINE/CYSTEINE SYNTHASE"/>
    <property type="match status" value="1"/>
</dbReference>
<evidence type="ECO:0000313" key="6">
    <source>
        <dbReference type="EMBL" id="AUW94069.1"/>
    </source>
</evidence>
<dbReference type="PIRSF" id="PIRSF001434">
    <property type="entry name" value="CGS"/>
    <property type="match status" value="1"/>
</dbReference>
<comment type="cofactor">
    <cofactor evidence="1 5">
        <name>pyridoxal 5'-phosphate</name>
        <dbReference type="ChEBI" id="CHEBI:597326"/>
    </cofactor>
</comment>
<sequence length="429" mass="46539">MEKPNHWQFETTAVRGGYTPDAATSAVATPIYQTVGYAFKDSEHAARLFNLEEPGNIYTRIMNPTTDILEQRLAALEGGQAAVAFSSGMAAITAAILNLCRAGDDIIASTSLYGGTWTLFTSTLKDFGITVRFVADNDLAEADALITEHTRGVFVESIGNPRLNVTDIAAWADFAHRHHVPLIVDNTFATPYLEQPIAYGADIVIHSLTKWIGGHGTSLGGIVIDSGRFNYNVPKFPLYSEPDASYHGIVFGEQPSSYALRLRVKTVRDTGAALAPFNAFLILLGLETLALRMKEASQSAAFIADRLAHHPLVSWVNYPGLPADPAHLNARKYLRENLFGTMLNFGVKGGRAQAEQVMNHLQLWIIVANVGDARSMAIHPASTTHQQLSPQEQELAGAGGDLIRLSVGLENAHDLWADLEQALNASTHV</sequence>
<evidence type="ECO:0000313" key="7">
    <source>
        <dbReference type="Proteomes" id="UP000325292"/>
    </source>
</evidence>
<dbReference type="Pfam" id="PF01053">
    <property type="entry name" value="Cys_Met_Meta_PP"/>
    <property type="match status" value="1"/>
</dbReference>
<accession>A0ABM6RRK3</accession>
<organism evidence="6 7">
    <name type="scientific">Sulfobacillus thermotolerans</name>
    <dbReference type="NCBI Taxonomy" id="338644"/>
    <lineage>
        <taxon>Bacteria</taxon>
        <taxon>Bacillati</taxon>
        <taxon>Bacillota</taxon>
        <taxon>Clostridia</taxon>
        <taxon>Eubacteriales</taxon>
        <taxon>Clostridiales Family XVII. Incertae Sedis</taxon>
        <taxon>Sulfobacillus</taxon>
    </lineage>
</organism>
<evidence type="ECO:0000256" key="4">
    <source>
        <dbReference type="ARBA" id="ARBA00022898"/>
    </source>
</evidence>
<dbReference type="InterPro" id="IPR015424">
    <property type="entry name" value="PyrdxlP-dep_Trfase"/>
</dbReference>
<keyword evidence="3" id="KW-0808">Transferase</keyword>
<protein>
    <submittedName>
        <fullName evidence="6">O-acetylhomoserine aminocarboxypropyltransferase</fullName>
    </submittedName>
</protein>
<gene>
    <name evidence="6" type="ORF">BXT84_08990</name>
</gene>
<dbReference type="Gene3D" id="3.90.1150.10">
    <property type="entry name" value="Aspartate Aminotransferase, domain 1"/>
    <property type="match status" value="1"/>
</dbReference>